<dbReference type="EMBL" id="JAPMOS010000043">
    <property type="protein sequence ID" value="KAJ4457609.1"/>
    <property type="molecule type" value="Genomic_DNA"/>
</dbReference>
<evidence type="ECO:0008006" key="3">
    <source>
        <dbReference type="Google" id="ProtNLM"/>
    </source>
</evidence>
<evidence type="ECO:0000313" key="1">
    <source>
        <dbReference type="EMBL" id="KAJ4457609.1"/>
    </source>
</evidence>
<dbReference type="InterPro" id="IPR011009">
    <property type="entry name" value="Kinase-like_dom_sf"/>
</dbReference>
<accession>A0ABQ8UK00</accession>
<reference evidence="1" key="1">
    <citation type="journal article" date="2022" name="bioRxiv">
        <title>Genomics of Preaxostyla Flagellates Illuminates Evolutionary Transitions and the Path Towards Mitochondrial Loss.</title>
        <authorList>
            <person name="Novak L.V.F."/>
            <person name="Treitli S.C."/>
            <person name="Pyrih J."/>
            <person name="Halakuc P."/>
            <person name="Pipaliya S.V."/>
            <person name="Vacek V."/>
            <person name="Brzon O."/>
            <person name="Soukal P."/>
            <person name="Eme L."/>
            <person name="Dacks J.B."/>
            <person name="Karnkowska A."/>
            <person name="Elias M."/>
            <person name="Hampl V."/>
        </authorList>
    </citation>
    <scope>NUCLEOTIDE SEQUENCE</scope>
    <source>
        <strain evidence="1">RCP-MX</strain>
    </source>
</reference>
<comment type="caution">
    <text evidence="1">The sequence shown here is derived from an EMBL/GenBank/DDBJ whole genome shotgun (WGS) entry which is preliminary data.</text>
</comment>
<sequence>MESTSVNIASVTVSRSQGRRKTHAICRGWSSGIEVAVNSDLAVSSRRANGQDPINTFQTFLQESSQTKTMLPVHLMQLPLSQSVSLPGPLSAETFYGNPLPAAPQPLPSPIFISPSPSPFAPGSLPISADLIARKIAPFLSVAREKPNPSHADLVARFLPVLTEKLSLFNCPDLTCAAETTTVWAGLDHLPQRKEDPWGHPSFGISPASKSDLCYLFKGFPLIHCEVQSHPHLLDCLEQLIACVCMASYGLFCLFDCDPPALNIPAFFVPRHSDTYMILWFKLSLQREPAAPDFPPLVRLALNFLRVEGPYQWHSDAPWDAVCQAVRALIDHCVVNPAEVRRRIVPTWVVAQYLKDRPDQKVDEPRDCVNRFRNLYSTDTAYFKVVDHVLHELLLNVPRYKETHTTACKITFFDRAYDLVRMPLLGVPLCKAVCLAQQPGVPRPPWDDIARLLVERVADLLKHNYCHGDLRPGNVLVTIRPELRVDLIDFERCVPASIPYRQTYRVDAYNPIAEPDMTQAGASIQQLLCLLRQIPGDGAATIVANLEQKDSLRFGPSAAHAHLSFAIAG</sequence>
<dbReference type="Pfam" id="PF06293">
    <property type="entry name" value="Kdo"/>
    <property type="match status" value="1"/>
</dbReference>
<gene>
    <name evidence="1" type="ORF">PAPYR_6851</name>
</gene>
<evidence type="ECO:0000313" key="2">
    <source>
        <dbReference type="Proteomes" id="UP001141327"/>
    </source>
</evidence>
<proteinExistence type="predicted"/>
<dbReference type="SUPFAM" id="SSF56112">
    <property type="entry name" value="Protein kinase-like (PK-like)"/>
    <property type="match status" value="1"/>
</dbReference>
<protein>
    <recommendedName>
        <fullName evidence="3">Non-specific serine/threonine protein kinase</fullName>
    </recommendedName>
</protein>
<organism evidence="1 2">
    <name type="scientific">Paratrimastix pyriformis</name>
    <dbReference type="NCBI Taxonomy" id="342808"/>
    <lineage>
        <taxon>Eukaryota</taxon>
        <taxon>Metamonada</taxon>
        <taxon>Preaxostyla</taxon>
        <taxon>Paratrimastigidae</taxon>
        <taxon>Paratrimastix</taxon>
    </lineage>
</organism>
<name>A0ABQ8UK00_9EUKA</name>
<dbReference type="Proteomes" id="UP001141327">
    <property type="component" value="Unassembled WGS sequence"/>
</dbReference>
<keyword evidence="2" id="KW-1185">Reference proteome</keyword>